<dbReference type="Proteomes" id="UP000176603">
    <property type="component" value="Unassembled WGS sequence"/>
</dbReference>
<gene>
    <name evidence="1" type="ORF">A3E39_02955</name>
</gene>
<dbReference type="AlphaFoldDB" id="A0A1F7UIU5"/>
<evidence type="ECO:0000313" key="2">
    <source>
        <dbReference type="Proteomes" id="UP000176603"/>
    </source>
</evidence>
<comment type="caution">
    <text evidence="1">The sequence shown here is derived from an EMBL/GenBank/DDBJ whole genome shotgun (WGS) entry which is preliminary data.</text>
</comment>
<proteinExistence type="predicted"/>
<dbReference type="EMBL" id="MGEH01000036">
    <property type="protein sequence ID" value="OGL78191.1"/>
    <property type="molecule type" value="Genomic_DNA"/>
</dbReference>
<protein>
    <submittedName>
        <fullName evidence="1">Uncharacterized protein</fullName>
    </submittedName>
</protein>
<name>A0A1F7UIU5_9BACT</name>
<reference evidence="1 2" key="1">
    <citation type="journal article" date="2016" name="Nat. Commun.">
        <title>Thousands of microbial genomes shed light on interconnected biogeochemical processes in an aquifer system.</title>
        <authorList>
            <person name="Anantharaman K."/>
            <person name="Brown C.T."/>
            <person name="Hug L.A."/>
            <person name="Sharon I."/>
            <person name="Castelle C.J."/>
            <person name="Probst A.J."/>
            <person name="Thomas B.C."/>
            <person name="Singh A."/>
            <person name="Wilkins M.J."/>
            <person name="Karaoz U."/>
            <person name="Brodie E.L."/>
            <person name="Williams K.H."/>
            <person name="Hubbard S.S."/>
            <person name="Banfield J.F."/>
        </authorList>
    </citation>
    <scope>NUCLEOTIDE SEQUENCE [LARGE SCALE GENOMIC DNA]</scope>
</reference>
<organism evidence="1 2">
    <name type="scientific">Candidatus Uhrbacteria bacterium RIFCSPHIGHO2_12_FULL_60_25</name>
    <dbReference type="NCBI Taxonomy" id="1802399"/>
    <lineage>
        <taxon>Bacteria</taxon>
        <taxon>Candidatus Uhriibacteriota</taxon>
    </lineage>
</organism>
<accession>A0A1F7UIU5</accession>
<sequence length="128" mass="14703">MRSLLLILVVEFMYLVLAFFRQETPEDVTDAGLHLHMVEFAQSRGDIVYVEPRMPWECSLTARFRTQYARSRLAPCIAERYVVDDSDLKDESTYFGDESVRYDTACALEILDLLKADGDIASIEPGYH</sequence>
<evidence type="ECO:0000313" key="1">
    <source>
        <dbReference type="EMBL" id="OGL78191.1"/>
    </source>
</evidence>